<dbReference type="RefSeq" id="WP_057481968.1">
    <property type="nucleotide sequence ID" value="NZ_BMWR01000001.1"/>
</dbReference>
<protein>
    <submittedName>
        <fullName evidence="1">Uncharacterized protein</fullName>
    </submittedName>
</protein>
<accession>A0A0Q9Z8E1</accession>
<keyword evidence="2" id="KW-1185">Reference proteome</keyword>
<organism evidence="1 2">
    <name type="scientific">Salegentibacter mishustinae</name>
    <dbReference type="NCBI Taxonomy" id="270918"/>
    <lineage>
        <taxon>Bacteria</taxon>
        <taxon>Pseudomonadati</taxon>
        <taxon>Bacteroidota</taxon>
        <taxon>Flavobacteriia</taxon>
        <taxon>Flavobacteriales</taxon>
        <taxon>Flavobacteriaceae</taxon>
        <taxon>Salegentibacter</taxon>
    </lineage>
</organism>
<name>A0A0Q9Z8E1_9FLAO</name>
<dbReference type="OrthoDB" id="1453072at2"/>
<proteinExistence type="predicted"/>
<dbReference type="Proteomes" id="UP000051643">
    <property type="component" value="Unassembled WGS sequence"/>
</dbReference>
<comment type="caution">
    <text evidence="1">The sequence shown here is derived from an EMBL/GenBank/DDBJ whole genome shotgun (WGS) entry which is preliminary data.</text>
</comment>
<dbReference type="EMBL" id="LKTP01000023">
    <property type="protein sequence ID" value="KRG28297.1"/>
    <property type="molecule type" value="Genomic_DNA"/>
</dbReference>
<gene>
    <name evidence="1" type="ORF">APR42_05785</name>
</gene>
<sequence>MKFDPQIVEKSTPYSSLLNDDNLLLQTQKEDSPLDLTKSDSRNKSNFSNLTAFWKRLVSKPKSLPQSSNSSISSILEDEKKISPNQIIKTVLSRKLELPLDSTKLSIALEKCNKIFHEDYPFDFILEYEGRRLGMILLDRCYNAKNEEKLIYRFNSNLKSFEGLF</sequence>
<evidence type="ECO:0000313" key="2">
    <source>
        <dbReference type="Proteomes" id="UP000051643"/>
    </source>
</evidence>
<reference evidence="1" key="1">
    <citation type="submission" date="2015-10" db="EMBL/GenBank/DDBJ databases">
        <title>Draft genome sequence of Salegentibacter mishustinae KCTC 12263.</title>
        <authorList>
            <person name="Lin W."/>
            <person name="Zheng Q."/>
        </authorList>
    </citation>
    <scope>NUCLEOTIDE SEQUENCE [LARGE SCALE GENOMIC DNA]</scope>
    <source>
        <strain evidence="1">KCTC 12263</strain>
    </source>
</reference>
<evidence type="ECO:0000313" key="1">
    <source>
        <dbReference type="EMBL" id="KRG28297.1"/>
    </source>
</evidence>
<dbReference type="AlphaFoldDB" id="A0A0Q9Z8E1"/>